<dbReference type="EMBL" id="JAUFSA010000001">
    <property type="protein sequence ID" value="MDP7737986.1"/>
    <property type="molecule type" value="Genomic_DNA"/>
</dbReference>
<dbReference type="KEGG" id="mpag:C0J29_30085"/>
<dbReference type="EMBL" id="BLKX01000001">
    <property type="protein sequence ID" value="GFG82271.1"/>
    <property type="molecule type" value="Genomic_DNA"/>
</dbReference>
<evidence type="ECO:0000313" key="3">
    <source>
        <dbReference type="Proteomes" id="UP000465240"/>
    </source>
</evidence>
<organism evidence="2 4">
    <name type="scientific">Mycobacterium paragordonae</name>
    <dbReference type="NCBI Taxonomy" id="1389713"/>
    <lineage>
        <taxon>Bacteria</taxon>
        <taxon>Bacillati</taxon>
        <taxon>Actinomycetota</taxon>
        <taxon>Actinomycetes</taxon>
        <taxon>Mycobacteriales</taxon>
        <taxon>Mycobacteriaceae</taxon>
        <taxon>Mycobacterium</taxon>
    </lineage>
</organism>
<dbReference type="GO" id="GO:0009306">
    <property type="term" value="P:protein secretion"/>
    <property type="evidence" value="ECO:0007669"/>
    <property type="project" value="InterPro"/>
</dbReference>
<reference evidence="1 3" key="1">
    <citation type="journal article" date="2019" name="Emerg. Microbes Infect.">
        <title>Comprehensive subspecies identification of 175 nontuberculous mycobacteria species based on 7547 genomic profiles.</title>
        <authorList>
            <person name="Matsumoto Y."/>
            <person name="Kinjo T."/>
            <person name="Motooka D."/>
            <person name="Nabeya D."/>
            <person name="Jung N."/>
            <person name="Uechi K."/>
            <person name="Horii T."/>
            <person name="Iida T."/>
            <person name="Fujita J."/>
            <person name="Nakamura S."/>
        </authorList>
    </citation>
    <scope>NUCLEOTIDE SEQUENCE [LARGE SCALE GENOMIC DNA]</scope>
    <source>
        <strain evidence="1 3">JCM 18565</strain>
    </source>
</reference>
<dbReference type="RefSeq" id="WP_065047604.1">
    <property type="nucleotide sequence ID" value="NZ_BLKX01000001.1"/>
</dbReference>
<gene>
    <name evidence="1" type="ORF">MPRG_55470</name>
    <name evidence="2" type="ORF">QXL92_24895</name>
</gene>
<protein>
    <submittedName>
        <fullName evidence="2">WXG100 family type VII secretion target</fullName>
    </submittedName>
</protein>
<evidence type="ECO:0000313" key="1">
    <source>
        <dbReference type="EMBL" id="GFG82271.1"/>
    </source>
</evidence>
<dbReference type="InterPro" id="IPR022536">
    <property type="entry name" value="EspC"/>
</dbReference>
<evidence type="ECO:0000313" key="4">
    <source>
        <dbReference type="Proteomes" id="UP001229081"/>
    </source>
</evidence>
<dbReference type="SUPFAM" id="SSF140453">
    <property type="entry name" value="EsxAB dimer-like"/>
    <property type="match status" value="1"/>
</dbReference>
<accession>A0A386UEB0</accession>
<dbReference type="Proteomes" id="UP000465240">
    <property type="component" value="Unassembled WGS sequence"/>
</dbReference>
<keyword evidence="3" id="KW-1185">Reference proteome</keyword>
<reference evidence="1" key="2">
    <citation type="submission" date="2020-02" db="EMBL/GenBank/DDBJ databases">
        <authorList>
            <person name="Matsumoto Y."/>
            <person name="Kinjo T."/>
            <person name="Motooka D."/>
            <person name="Nabeya D."/>
            <person name="Jung N."/>
            <person name="Uechi K."/>
            <person name="Horii T."/>
            <person name="Iida T."/>
            <person name="Fujita J."/>
            <person name="Nakamura S."/>
        </authorList>
    </citation>
    <scope>NUCLEOTIDE SEQUENCE</scope>
    <source>
        <strain evidence="1">JCM 18565</strain>
    </source>
</reference>
<reference evidence="2" key="3">
    <citation type="submission" date="2023-06" db="EMBL/GenBank/DDBJ databases">
        <title>Identification of two novel mycobacterium reveal diversities and complexities of Mycobacterium gordonae clade.</title>
        <authorList>
            <person name="Matsumoto Y."/>
            <person name="Nakamura S."/>
            <person name="Motooka D."/>
            <person name="Fukushima K."/>
        </authorList>
    </citation>
    <scope>NUCLEOTIDE SEQUENCE</scope>
    <source>
        <strain evidence="2">TY812</strain>
    </source>
</reference>
<sequence length="108" mass="11321">MANATVVTPELLRSTQQRIETRLQEAVTIANQYLSGHENIISATGWAGDAGSTSLNTAGHIHHDLQQIMTGGQRLAHGLGRAAALMENHEADAAHDLNGVFGGGVQAV</sequence>
<comment type="caution">
    <text evidence="2">The sequence shown here is derived from an EMBL/GenBank/DDBJ whole genome shotgun (WGS) entry which is preliminary data.</text>
</comment>
<proteinExistence type="predicted"/>
<dbReference type="AlphaFoldDB" id="A0A386UEB0"/>
<dbReference type="Gene3D" id="1.10.287.1060">
    <property type="entry name" value="ESAT-6-like"/>
    <property type="match status" value="1"/>
</dbReference>
<name>A0A386UEB0_9MYCO</name>
<dbReference type="InterPro" id="IPR036689">
    <property type="entry name" value="ESAT-6-like_sf"/>
</dbReference>
<dbReference type="Pfam" id="PF10824">
    <property type="entry name" value="T7SS_ESX_EspC"/>
    <property type="match status" value="1"/>
</dbReference>
<dbReference type="Proteomes" id="UP001229081">
    <property type="component" value="Unassembled WGS sequence"/>
</dbReference>
<evidence type="ECO:0000313" key="2">
    <source>
        <dbReference type="EMBL" id="MDP7737986.1"/>
    </source>
</evidence>